<dbReference type="EMBL" id="FOYT01000001">
    <property type="protein sequence ID" value="SFR43727.1"/>
    <property type="molecule type" value="Genomic_DNA"/>
</dbReference>
<name>A0A1I6GNU4_9EURY</name>
<dbReference type="STRING" id="553469.SAMN04487947_1430"/>
<evidence type="ECO:0000313" key="2">
    <source>
        <dbReference type="EMBL" id="SFR43727.1"/>
    </source>
</evidence>
<dbReference type="AlphaFoldDB" id="A0A1I6GNU4"/>
<dbReference type="Proteomes" id="UP000198531">
    <property type="component" value="Unassembled WGS sequence"/>
</dbReference>
<evidence type="ECO:0000313" key="3">
    <source>
        <dbReference type="Proteomes" id="UP000198531"/>
    </source>
</evidence>
<feature type="region of interest" description="Disordered" evidence="1">
    <location>
        <begin position="414"/>
        <end position="433"/>
    </location>
</feature>
<keyword evidence="3" id="KW-1185">Reference proteome</keyword>
<organism evidence="2 3">
    <name type="scientific">Halogeometricum rufum</name>
    <dbReference type="NCBI Taxonomy" id="553469"/>
    <lineage>
        <taxon>Archaea</taxon>
        <taxon>Methanobacteriati</taxon>
        <taxon>Methanobacteriota</taxon>
        <taxon>Stenosarchaea group</taxon>
        <taxon>Halobacteria</taxon>
        <taxon>Halobacteriales</taxon>
        <taxon>Haloferacaceae</taxon>
        <taxon>Halogeometricum</taxon>
    </lineage>
</organism>
<proteinExistence type="predicted"/>
<dbReference type="OrthoDB" id="221432at2157"/>
<dbReference type="PROSITE" id="PS51318">
    <property type="entry name" value="TAT"/>
    <property type="match status" value="1"/>
</dbReference>
<protein>
    <recommendedName>
        <fullName evidence="4">FG-GAP repeat-containing protein</fullName>
    </recommendedName>
</protein>
<reference evidence="3" key="1">
    <citation type="submission" date="2016-10" db="EMBL/GenBank/DDBJ databases">
        <authorList>
            <person name="Varghese N."/>
            <person name="Submissions S."/>
        </authorList>
    </citation>
    <scope>NUCLEOTIDE SEQUENCE [LARGE SCALE GENOMIC DNA]</scope>
    <source>
        <strain evidence="3">CGMCC 1.7736</strain>
    </source>
</reference>
<gene>
    <name evidence="2" type="ORF">SAMN04487947_1430</name>
</gene>
<sequence length="450" mass="45197">MVSPTAMVSRRRFLTAAAGAATLSLAGCLDGPSPPVADARGSFAVPAGDGHVHLHASANPVVAGTTALRAARRTVAYLGGTPRWVAGVPDGNASLWAVVLDDESVLGFRVTDDGVERVPASPSRLQYGTLPVVSGDASGVELRTDPWTTDHSHPVRVGDAVATVLGDGRVSVRRGDDRRLADVDALPDARPVAADGRVAVLAGRTTDYPHGALGDDVEAESVALVSAAGEEVARLTPPGADAVLEGTGPIAADVDGDGEAEFVTTAADAADGARIVALDASGDHRVGPAVGDGFRWRHPLAVAPFGPNGELEIAAVKTPHVGGVAEFYRPDSADDGLELVAESAGGYGTHAFGSRNLGGAVAGRLAGDDRWCLLVPAGFGGDLTVLRRTRDGVESVGAVSPLAARTTNLAAVGVSGGDDAGDDDGGDADGAGGDVHLVVGTDDGLAVWTG</sequence>
<evidence type="ECO:0000256" key="1">
    <source>
        <dbReference type="SAM" id="MobiDB-lite"/>
    </source>
</evidence>
<accession>A0A1I6GNU4</accession>
<dbReference type="RefSeq" id="WP_143105123.1">
    <property type="nucleotide sequence ID" value="NZ_FOYT01000001.1"/>
</dbReference>
<evidence type="ECO:0008006" key="4">
    <source>
        <dbReference type="Google" id="ProtNLM"/>
    </source>
</evidence>
<dbReference type="InterPro" id="IPR006311">
    <property type="entry name" value="TAT_signal"/>
</dbReference>